<dbReference type="InterPro" id="IPR035919">
    <property type="entry name" value="EAL_sf"/>
</dbReference>
<name>A0ABW7PYW8_9GAMM</name>
<dbReference type="EMBL" id="JBGFSN010000005">
    <property type="protein sequence ID" value="MFH8135506.1"/>
    <property type="molecule type" value="Genomic_DNA"/>
</dbReference>
<reference evidence="2 3" key="1">
    <citation type="submission" date="2024-08" db="EMBL/GenBank/DDBJ databases">
        <title>Pantoea ronii - a newly identified human opportunistic pathogen.</title>
        <authorList>
            <person name="Keidar-Friedman D."/>
            <person name="Sorek N."/>
            <person name="Leshin-Carmel D."/>
            <person name="Tsur A."/>
            <person name="Amsalem M."/>
            <person name="Tolkach D."/>
            <person name="Brosh-Nissimov T."/>
        </authorList>
    </citation>
    <scope>NUCLEOTIDE SEQUENCE [LARGE SCALE GENOMIC DNA]</scope>
    <source>
        <strain evidence="2 3">AA23256</strain>
    </source>
</reference>
<dbReference type="RefSeq" id="WP_397216368.1">
    <property type="nucleotide sequence ID" value="NZ_JBGFSN010000005.1"/>
</dbReference>
<evidence type="ECO:0000313" key="3">
    <source>
        <dbReference type="Proteomes" id="UP001611251"/>
    </source>
</evidence>
<dbReference type="PANTHER" id="PTHR33121:SF70">
    <property type="entry name" value="SIGNALING PROTEIN YKOW"/>
    <property type="match status" value="1"/>
</dbReference>
<accession>A0ABW7PYW8</accession>
<dbReference type="Proteomes" id="UP001611251">
    <property type="component" value="Unassembled WGS sequence"/>
</dbReference>
<dbReference type="SMART" id="SM00052">
    <property type="entry name" value="EAL"/>
    <property type="match status" value="1"/>
</dbReference>
<organism evidence="2 3">
    <name type="scientific">Pantoea osteomyelitidis</name>
    <dbReference type="NCBI Taxonomy" id="3230026"/>
    <lineage>
        <taxon>Bacteria</taxon>
        <taxon>Pseudomonadati</taxon>
        <taxon>Pseudomonadota</taxon>
        <taxon>Gammaproteobacteria</taxon>
        <taxon>Enterobacterales</taxon>
        <taxon>Erwiniaceae</taxon>
        <taxon>Pantoea</taxon>
    </lineage>
</organism>
<dbReference type="InterPro" id="IPR050706">
    <property type="entry name" value="Cyclic-di-GMP_PDE-like"/>
</dbReference>
<feature type="domain" description="EAL" evidence="1">
    <location>
        <begin position="4"/>
        <end position="256"/>
    </location>
</feature>
<keyword evidence="3" id="KW-1185">Reference proteome</keyword>
<gene>
    <name evidence="2" type="ORF">ABU178_15175</name>
</gene>
<dbReference type="PANTHER" id="PTHR33121">
    <property type="entry name" value="CYCLIC DI-GMP PHOSPHODIESTERASE PDEF"/>
    <property type="match status" value="1"/>
</dbReference>
<dbReference type="InterPro" id="IPR001633">
    <property type="entry name" value="EAL_dom"/>
</dbReference>
<comment type="caution">
    <text evidence="2">The sequence shown here is derived from an EMBL/GenBank/DDBJ whole genome shotgun (WGS) entry which is preliminary data.</text>
</comment>
<evidence type="ECO:0000313" key="2">
    <source>
        <dbReference type="EMBL" id="MFH8135506.1"/>
    </source>
</evidence>
<protein>
    <submittedName>
        <fullName evidence="2">EAL domain-containing protein</fullName>
    </submittedName>
</protein>
<sequence length="262" mass="29914">MFSKNEMRKKLSCALKNRELYAVFQPKVDVTNNQIYSLEALIRWHYQGQDIPLSTFYTLLQSDLLGHQVFKFIIKESLDMHKKLLDEGLTCAMSINVSNPTLKLPHAAEEILELLEKSHIDKAAVKLEILECVDIFSDEIIQDNLKRLKASGIPLILDDFGSGEFFLKNIQLVDFDAIKIDREICLTAQSNNLIRDIISSVVVYGQQNSKVIIAEGIETEPQQALMRSQGVEVFQGYLFARPMAQRQVLPWLNNFYQQAAGY</sequence>
<dbReference type="PROSITE" id="PS50883">
    <property type="entry name" value="EAL"/>
    <property type="match status" value="1"/>
</dbReference>
<evidence type="ECO:0000259" key="1">
    <source>
        <dbReference type="PROSITE" id="PS50883"/>
    </source>
</evidence>
<proteinExistence type="predicted"/>
<dbReference type="SUPFAM" id="SSF141868">
    <property type="entry name" value="EAL domain-like"/>
    <property type="match status" value="1"/>
</dbReference>
<dbReference type="CDD" id="cd01948">
    <property type="entry name" value="EAL"/>
    <property type="match status" value="1"/>
</dbReference>
<dbReference type="Pfam" id="PF00563">
    <property type="entry name" value="EAL"/>
    <property type="match status" value="1"/>
</dbReference>
<dbReference type="Gene3D" id="3.20.20.450">
    <property type="entry name" value="EAL domain"/>
    <property type="match status" value="1"/>
</dbReference>